<dbReference type="InterPro" id="IPR007669">
    <property type="entry name" value="Chst-1-like"/>
</dbReference>
<reference evidence="1" key="1">
    <citation type="submission" date="2014-07" db="EMBL/GenBank/DDBJ databases">
        <authorList>
            <person name="Martin A.A"/>
            <person name="De Silva N."/>
        </authorList>
    </citation>
    <scope>NUCLEOTIDE SEQUENCE</scope>
</reference>
<dbReference type="Pfam" id="PF03567">
    <property type="entry name" value="Sulfotransfer_2"/>
    <property type="match status" value="1"/>
</dbReference>
<dbReference type="Proteomes" id="UP000035680">
    <property type="component" value="Unassembled WGS sequence"/>
</dbReference>
<dbReference type="PANTHER" id="PTHR22900:SF5">
    <property type="entry name" value="PROTEIN CBG14245"/>
    <property type="match status" value="1"/>
</dbReference>
<dbReference type="InterPro" id="IPR005331">
    <property type="entry name" value="Sulfotransferase"/>
</dbReference>
<dbReference type="GO" id="GO:0047756">
    <property type="term" value="F:chondroitin 4-sulfotransferase activity"/>
    <property type="evidence" value="ECO:0007669"/>
    <property type="project" value="InterPro"/>
</dbReference>
<keyword evidence="1" id="KW-1185">Reference proteome</keyword>
<dbReference type="GO" id="GO:0016020">
    <property type="term" value="C:membrane"/>
    <property type="evidence" value="ECO:0007669"/>
    <property type="project" value="InterPro"/>
</dbReference>
<reference evidence="2" key="2">
    <citation type="submission" date="2015-08" db="UniProtKB">
        <authorList>
            <consortium name="WormBaseParasite"/>
        </authorList>
    </citation>
    <scope>IDENTIFICATION</scope>
</reference>
<accession>A0A0K0F391</accession>
<name>A0A0K0F391_STRVS</name>
<dbReference type="GO" id="GO:1902884">
    <property type="term" value="P:positive regulation of response to oxidative stress"/>
    <property type="evidence" value="ECO:0007669"/>
    <property type="project" value="InterPro"/>
</dbReference>
<protein>
    <submittedName>
        <fullName evidence="2">Sulfotransfer_1 domain-containing protein</fullName>
    </submittedName>
</protein>
<sequence>MESHMIVNSNSTNKYKGVIYNRKVVKESYFVAPSSMITSILCYLKMEKVFSKRYNHLADFSFQDRTCVTKKNNNLKSFGELIKIYGKGDEVNFLKTWKVIMVVRNPIERFISGFVHLCYTHKVRHYKQFCLRCGKDFKCFVNKLYSILTSGYKSTIPAYYQT</sequence>
<evidence type="ECO:0000313" key="1">
    <source>
        <dbReference type="Proteomes" id="UP000035680"/>
    </source>
</evidence>
<dbReference type="WBParaSite" id="SVE_0327400.1">
    <property type="protein sequence ID" value="SVE_0327400.1"/>
    <property type="gene ID" value="SVE_0327400"/>
</dbReference>
<dbReference type="GO" id="GO:0050650">
    <property type="term" value="P:chondroitin sulfate proteoglycan biosynthetic process"/>
    <property type="evidence" value="ECO:0007669"/>
    <property type="project" value="InterPro"/>
</dbReference>
<dbReference type="PANTHER" id="PTHR22900">
    <property type="entry name" value="PROTEIN CBG14245-RELATED"/>
    <property type="match status" value="1"/>
</dbReference>
<evidence type="ECO:0000313" key="2">
    <source>
        <dbReference type="WBParaSite" id="SVE_0327400.1"/>
    </source>
</evidence>
<dbReference type="AlphaFoldDB" id="A0A0K0F391"/>
<proteinExistence type="predicted"/>
<organism evidence="1 2">
    <name type="scientific">Strongyloides venezuelensis</name>
    <name type="common">Threadworm</name>
    <dbReference type="NCBI Taxonomy" id="75913"/>
    <lineage>
        <taxon>Eukaryota</taxon>
        <taxon>Metazoa</taxon>
        <taxon>Ecdysozoa</taxon>
        <taxon>Nematoda</taxon>
        <taxon>Chromadorea</taxon>
        <taxon>Rhabditida</taxon>
        <taxon>Tylenchina</taxon>
        <taxon>Panagrolaimomorpha</taxon>
        <taxon>Strongyloidoidea</taxon>
        <taxon>Strongyloididae</taxon>
        <taxon>Strongyloides</taxon>
    </lineage>
</organism>